<dbReference type="AlphaFoldDB" id="A0A1E5IJX5"/>
<name>A0A1E5IJX5_ENDTX</name>
<proteinExistence type="predicted"/>
<organism evidence="1 2">
    <name type="scientific">Endomicrobium trichonymphae</name>
    <dbReference type="NCBI Taxonomy" id="1408204"/>
    <lineage>
        <taxon>Bacteria</taxon>
        <taxon>Pseudomonadati</taxon>
        <taxon>Elusimicrobiota</taxon>
        <taxon>Endomicrobiia</taxon>
        <taxon>Endomicrobiales</taxon>
        <taxon>Endomicrobiaceae</taxon>
        <taxon>Candidatus Endomicrobiellum</taxon>
    </lineage>
</organism>
<comment type="caution">
    <text evidence="1">The sequence shown here is derived from an EMBL/GenBank/DDBJ whole genome shotgun (WGS) entry which is preliminary data.</text>
</comment>
<evidence type="ECO:0000313" key="1">
    <source>
        <dbReference type="EMBL" id="OEG70433.1"/>
    </source>
</evidence>
<accession>A0A1E5IJX5</accession>
<sequence length="73" mass="8856">MFWKKLKKQSEVDFFINKNANAFLNEQLNLYLHQILLNTENKFNQERLDQLKTIKVFAEKIISFIAQFEDEFV</sequence>
<keyword evidence="2" id="KW-1185">Reference proteome</keyword>
<protein>
    <submittedName>
        <fullName evidence="1">Uncharacterized protein</fullName>
    </submittedName>
</protein>
<gene>
    <name evidence="1" type="ORF">ATZ36_04500</name>
</gene>
<dbReference type="Proteomes" id="UP000095237">
    <property type="component" value="Unassembled WGS sequence"/>
</dbReference>
<dbReference type="EMBL" id="LNVX01000343">
    <property type="protein sequence ID" value="OEG70433.1"/>
    <property type="molecule type" value="Genomic_DNA"/>
</dbReference>
<evidence type="ECO:0000313" key="2">
    <source>
        <dbReference type="Proteomes" id="UP000095237"/>
    </source>
</evidence>
<reference evidence="1 2" key="1">
    <citation type="submission" date="2015-11" db="EMBL/GenBank/DDBJ databases">
        <title>Evidence for parallel genomic evolution in an endosymbiosis of termite gut flagellates.</title>
        <authorList>
            <person name="Zheng H."/>
        </authorList>
    </citation>
    <scope>NUCLEOTIDE SEQUENCE [LARGE SCALE GENOMIC DNA]</scope>
    <source>
        <strain evidence="1 2">CET450</strain>
    </source>
</reference>